<reference evidence="1" key="1">
    <citation type="journal article" date="2015" name="Nature">
        <title>Complex archaea that bridge the gap between prokaryotes and eukaryotes.</title>
        <authorList>
            <person name="Spang A."/>
            <person name="Saw J.H."/>
            <person name="Jorgensen S.L."/>
            <person name="Zaremba-Niedzwiedzka K."/>
            <person name="Martijn J."/>
            <person name="Lind A.E."/>
            <person name="van Eijk R."/>
            <person name="Schleper C."/>
            <person name="Guy L."/>
            <person name="Ettema T.J."/>
        </authorList>
    </citation>
    <scope>NUCLEOTIDE SEQUENCE</scope>
</reference>
<name>A0A0F9I8B7_9ZZZZ</name>
<accession>A0A0F9I8B7</accession>
<protein>
    <submittedName>
        <fullName evidence="1">Uncharacterized protein</fullName>
    </submittedName>
</protein>
<evidence type="ECO:0000313" key="1">
    <source>
        <dbReference type="EMBL" id="KKL83617.1"/>
    </source>
</evidence>
<feature type="non-terminal residue" evidence="1">
    <location>
        <position position="1"/>
    </location>
</feature>
<proteinExistence type="predicted"/>
<dbReference type="EMBL" id="LAZR01021932">
    <property type="protein sequence ID" value="KKL83617.1"/>
    <property type="molecule type" value="Genomic_DNA"/>
</dbReference>
<comment type="caution">
    <text evidence="1">The sequence shown here is derived from an EMBL/GenBank/DDBJ whole genome shotgun (WGS) entry which is preliminary data.</text>
</comment>
<dbReference type="AlphaFoldDB" id="A0A0F9I8B7"/>
<organism evidence="1">
    <name type="scientific">marine sediment metagenome</name>
    <dbReference type="NCBI Taxonomy" id="412755"/>
    <lineage>
        <taxon>unclassified sequences</taxon>
        <taxon>metagenomes</taxon>
        <taxon>ecological metagenomes</taxon>
    </lineage>
</organism>
<gene>
    <name evidence="1" type="ORF">LCGC14_1972860</name>
</gene>
<sequence>MSLKLCNACGFKKQIFVFNKEVGEKICNECNRELQDDKDALEGVMQIKLPGGIVAFWIDSSSYNNKEKNQRYFKIPDGSKKAITHGKDYKIMIQEL</sequence>